<dbReference type="SMART" id="SM00014">
    <property type="entry name" value="acidPPc"/>
    <property type="match status" value="1"/>
</dbReference>
<evidence type="ECO:0000313" key="5">
    <source>
        <dbReference type="Proteomes" id="UP000008366"/>
    </source>
</evidence>
<evidence type="ECO:0000256" key="2">
    <source>
        <dbReference type="SAM" id="Phobius"/>
    </source>
</evidence>
<keyword evidence="2" id="KW-1133">Transmembrane helix</keyword>
<protein>
    <recommendedName>
        <fullName evidence="3">Phosphatidic acid phosphatase type 2/haloperoxidase domain-containing protein</fullName>
    </recommendedName>
</protein>
<dbReference type="Proteomes" id="UP000008366">
    <property type="component" value="Unassembled WGS sequence"/>
</dbReference>
<feature type="region of interest" description="Disordered" evidence="1">
    <location>
        <begin position="218"/>
        <end position="249"/>
    </location>
</feature>
<dbReference type="SUPFAM" id="SSF48317">
    <property type="entry name" value="Acid phosphatase/Vanadium-dependent haloperoxidase"/>
    <property type="match status" value="1"/>
</dbReference>
<feature type="transmembrane region" description="Helical" evidence="2">
    <location>
        <begin position="195"/>
        <end position="213"/>
    </location>
</feature>
<reference evidence="4 5" key="1">
    <citation type="submission" date="2012-08" db="EMBL/GenBank/DDBJ databases">
        <title>Whole genome shotgun sequence of Kineosphaera limosa NBRC 100340.</title>
        <authorList>
            <person name="Yoshida I."/>
            <person name="Isaki S."/>
            <person name="Hosoyama A."/>
            <person name="Tsuchikane K."/>
            <person name="Katsumata H."/>
            <person name="Ando Y."/>
            <person name="Ohji S."/>
            <person name="Hamada M."/>
            <person name="Tamura T."/>
            <person name="Yamazoe A."/>
            <person name="Yamazaki S."/>
            <person name="Fujita N."/>
        </authorList>
    </citation>
    <scope>NUCLEOTIDE SEQUENCE [LARGE SCALE GENOMIC DNA]</scope>
    <source>
        <strain evidence="4 5">NBRC 100340</strain>
    </source>
</reference>
<keyword evidence="2" id="KW-0812">Transmembrane</keyword>
<keyword evidence="2" id="KW-0472">Membrane</keyword>
<name>K6WBS1_9MICO</name>
<dbReference type="EMBL" id="BAHD01000045">
    <property type="protein sequence ID" value="GAB96685.1"/>
    <property type="molecule type" value="Genomic_DNA"/>
</dbReference>
<dbReference type="eggNOG" id="COG0671">
    <property type="taxonomic scope" value="Bacteria"/>
</dbReference>
<comment type="caution">
    <text evidence="4">The sequence shown here is derived from an EMBL/GenBank/DDBJ whole genome shotgun (WGS) entry which is preliminary data.</text>
</comment>
<sequence>MPEARAALPRIGRGLLAAVVTCVPVAVLAGLVQAGFSPLHRLDEAAIVAATDHTRSAPALRAALLAWQEVFLPWHVYLAAAPVAVWTWRRGLRARTLWGVATALVGWNMGLNVKLLVQRARPVVEDAIEHAPGYSFPSGHVFNVTMASATVIVMAWPLLRRHRAVARTVVATAAVVTVVTMLDRVFLGVHYPSDTVVGVLLGLALTYSSWTGFSHGRPPRDLDLPERPARAAQHSAPATSPGRAAGGSA</sequence>
<feature type="compositionally biased region" description="Basic and acidic residues" evidence="1">
    <location>
        <begin position="218"/>
        <end position="229"/>
    </location>
</feature>
<feature type="transmembrane region" description="Helical" evidence="2">
    <location>
        <begin position="70"/>
        <end position="88"/>
    </location>
</feature>
<feature type="transmembrane region" description="Helical" evidence="2">
    <location>
        <begin position="137"/>
        <end position="156"/>
    </location>
</feature>
<dbReference type="Gene3D" id="1.20.144.10">
    <property type="entry name" value="Phosphatidic acid phosphatase type 2/haloperoxidase"/>
    <property type="match status" value="1"/>
</dbReference>
<dbReference type="STRING" id="1184609.KILIM_045_00160"/>
<evidence type="ECO:0000259" key="3">
    <source>
        <dbReference type="SMART" id="SM00014"/>
    </source>
</evidence>
<dbReference type="InterPro" id="IPR000326">
    <property type="entry name" value="PAP2/HPO"/>
</dbReference>
<gene>
    <name evidence="4" type="ORF">KILIM_045_00160</name>
</gene>
<keyword evidence="5" id="KW-1185">Reference proteome</keyword>
<accession>K6WBS1</accession>
<dbReference type="PANTHER" id="PTHR14969">
    <property type="entry name" value="SPHINGOSINE-1-PHOSPHATE PHOSPHOHYDROLASE"/>
    <property type="match status" value="1"/>
</dbReference>
<dbReference type="RefSeq" id="WP_006593217.1">
    <property type="nucleotide sequence ID" value="NZ_BAHD01000045.1"/>
</dbReference>
<dbReference type="AlphaFoldDB" id="K6WBS1"/>
<proteinExistence type="predicted"/>
<evidence type="ECO:0000256" key="1">
    <source>
        <dbReference type="SAM" id="MobiDB-lite"/>
    </source>
</evidence>
<feature type="transmembrane region" description="Helical" evidence="2">
    <location>
        <begin position="168"/>
        <end position="189"/>
    </location>
</feature>
<evidence type="ECO:0000313" key="4">
    <source>
        <dbReference type="EMBL" id="GAB96685.1"/>
    </source>
</evidence>
<feature type="transmembrane region" description="Helical" evidence="2">
    <location>
        <begin position="12"/>
        <end position="32"/>
    </location>
</feature>
<dbReference type="PANTHER" id="PTHR14969:SF13">
    <property type="entry name" value="AT30094P"/>
    <property type="match status" value="1"/>
</dbReference>
<dbReference type="InterPro" id="IPR036938">
    <property type="entry name" value="PAP2/HPO_sf"/>
</dbReference>
<dbReference type="Pfam" id="PF01569">
    <property type="entry name" value="PAP2"/>
    <property type="match status" value="1"/>
</dbReference>
<organism evidence="4 5">
    <name type="scientific">Kineosphaera limosa NBRC 100340</name>
    <dbReference type="NCBI Taxonomy" id="1184609"/>
    <lineage>
        <taxon>Bacteria</taxon>
        <taxon>Bacillati</taxon>
        <taxon>Actinomycetota</taxon>
        <taxon>Actinomycetes</taxon>
        <taxon>Micrococcales</taxon>
        <taxon>Dermatophilaceae</taxon>
        <taxon>Kineosphaera</taxon>
    </lineage>
</organism>
<feature type="transmembrane region" description="Helical" evidence="2">
    <location>
        <begin position="97"/>
        <end position="117"/>
    </location>
</feature>
<feature type="domain" description="Phosphatidic acid phosphatase type 2/haloperoxidase" evidence="3">
    <location>
        <begin position="96"/>
        <end position="210"/>
    </location>
</feature>